<keyword evidence="1" id="KW-0808">Transferase</keyword>
<feature type="region of interest" description="Disordered" evidence="3">
    <location>
        <begin position="244"/>
        <end position="263"/>
    </location>
</feature>
<protein>
    <submittedName>
        <fullName evidence="5">Lysophospholipid acyltransferase family protein</fullName>
    </submittedName>
</protein>
<dbReference type="Proteomes" id="UP001500121">
    <property type="component" value="Unassembled WGS sequence"/>
</dbReference>
<organism evidence="5 6">
    <name type="scientific">Amnibacterium soli</name>
    <dbReference type="NCBI Taxonomy" id="1282736"/>
    <lineage>
        <taxon>Bacteria</taxon>
        <taxon>Bacillati</taxon>
        <taxon>Actinomycetota</taxon>
        <taxon>Actinomycetes</taxon>
        <taxon>Micrococcales</taxon>
        <taxon>Microbacteriaceae</taxon>
        <taxon>Amnibacterium</taxon>
    </lineage>
</organism>
<feature type="domain" description="Phospholipid/glycerol acyltransferase" evidence="4">
    <location>
        <begin position="62"/>
        <end position="181"/>
    </location>
</feature>
<comment type="caution">
    <text evidence="5">The sequence shown here is derived from an EMBL/GenBank/DDBJ whole genome shotgun (WGS) entry which is preliminary data.</text>
</comment>
<dbReference type="RefSeq" id="WP_345482460.1">
    <property type="nucleotide sequence ID" value="NZ_BAABLP010000010.1"/>
</dbReference>
<evidence type="ECO:0000256" key="3">
    <source>
        <dbReference type="SAM" id="MobiDB-lite"/>
    </source>
</evidence>
<dbReference type="EMBL" id="BAABLP010000010">
    <property type="protein sequence ID" value="GAA4757098.1"/>
    <property type="molecule type" value="Genomic_DNA"/>
</dbReference>
<dbReference type="PANTHER" id="PTHR10434">
    <property type="entry name" value="1-ACYL-SN-GLYCEROL-3-PHOSPHATE ACYLTRANSFERASE"/>
    <property type="match status" value="1"/>
</dbReference>
<keyword evidence="2 5" id="KW-0012">Acyltransferase</keyword>
<keyword evidence="6" id="KW-1185">Reference proteome</keyword>
<sequence length="263" mass="28608">MTDRSGADPALAGVRTRPAKPYAEKRRPSVFWLLATPVVPFIRSIATIRIRDREKLPSSGPFILTPNHHSNIDPIIIGMAVWRLGRAPRFLAKASLFTIPLVGAALRSAGQIPVERGGASRGAIPISAAKRLIEEGQGVIVYPEGSLTRDPRLWPMRGKTGAARLALQLGLPVIPVAHWGTQTLMPVNTTRLRFRPRAHIEVLFGDPVDLSDLGRVADRAALQTATDRIMAAVTALVEELRGETAPAERWDPAKHGQTETGLF</sequence>
<evidence type="ECO:0000256" key="1">
    <source>
        <dbReference type="ARBA" id="ARBA00022679"/>
    </source>
</evidence>
<dbReference type="SMART" id="SM00563">
    <property type="entry name" value="PlsC"/>
    <property type="match status" value="1"/>
</dbReference>
<dbReference type="InterPro" id="IPR002123">
    <property type="entry name" value="Plipid/glycerol_acylTrfase"/>
</dbReference>
<evidence type="ECO:0000313" key="6">
    <source>
        <dbReference type="Proteomes" id="UP001500121"/>
    </source>
</evidence>
<dbReference type="GO" id="GO:0016746">
    <property type="term" value="F:acyltransferase activity"/>
    <property type="evidence" value="ECO:0007669"/>
    <property type="project" value="UniProtKB-KW"/>
</dbReference>
<evidence type="ECO:0000259" key="4">
    <source>
        <dbReference type="SMART" id="SM00563"/>
    </source>
</evidence>
<evidence type="ECO:0000313" key="5">
    <source>
        <dbReference type="EMBL" id="GAA4757098.1"/>
    </source>
</evidence>
<proteinExistence type="predicted"/>
<feature type="compositionally biased region" description="Basic and acidic residues" evidence="3">
    <location>
        <begin position="244"/>
        <end position="257"/>
    </location>
</feature>
<evidence type="ECO:0000256" key="2">
    <source>
        <dbReference type="ARBA" id="ARBA00023315"/>
    </source>
</evidence>
<accession>A0ABP8ZHQ9</accession>
<name>A0ABP8ZHQ9_9MICO</name>
<reference evidence="6" key="1">
    <citation type="journal article" date="2019" name="Int. J. Syst. Evol. Microbiol.">
        <title>The Global Catalogue of Microorganisms (GCM) 10K type strain sequencing project: providing services to taxonomists for standard genome sequencing and annotation.</title>
        <authorList>
            <consortium name="The Broad Institute Genomics Platform"/>
            <consortium name="The Broad Institute Genome Sequencing Center for Infectious Disease"/>
            <person name="Wu L."/>
            <person name="Ma J."/>
        </authorList>
    </citation>
    <scope>NUCLEOTIDE SEQUENCE [LARGE SCALE GENOMIC DNA]</scope>
    <source>
        <strain evidence="6">JCM 19015</strain>
    </source>
</reference>
<dbReference type="Pfam" id="PF01553">
    <property type="entry name" value="Acyltransferase"/>
    <property type="match status" value="1"/>
</dbReference>
<dbReference type="PANTHER" id="PTHR10434:SF55">
    <property type="entry name" value="POSSIBLE ACYLTRANSFERASE"/>
    <property type="match status" value="1"/>
</dbReference>
<dbReference type="CDD" id="cd07989">
    <property type="entry name" value="LPLAT_AGPAT-like"/>
    <property type="match status" value="1"/>
</dbReference>
<gene>
    <name evidence="5" type="ORF">GCM10025783_33110</name>
</gene>
<dbReference type="SUPFAM" id="SSF69593">
    <property type="entry name" value="Glycerol-3-phosphate (1)-acyltransferase"/>
    <property type="match status" value="1"/>
</dbReference>